<reference evidence="1" key="1">
    <citation type="submission" date="2018-05" db="EMBL/GenBank/DDBJ databases">
        <authorList>
            <person name="Lanie J.A."/>
            <person name="Ng W.-L."/>
            <person name="Kazmierczak K.M."/>
            <person name="Andrzejewski T.M."/>
            <person name="Davidsen T.M."/>
            <person name="Wayne K.J."/>
            <person name="Tettelin H."/>
            <person name="Glass J.I."/>
            <person name="Rusch D."/>
            <person name="Podicherti R."/>
            <person name="Tsui H.-C.T."/>
            <person name="Winkler M.E."/>
        </authorList>
    </citation>
    <scope>NUCLEOTIDE SEQUENCE</scope>
</reference>
<dbReference type="SUPFAM" id="SSF51971">
    <property type="entry name" value="Nucleotide-binding domain"/>
    <property type="match status" value="1"/>
</dbReference>
<organism evidence="1">
    <name type="scientific">marine metagenome</name>
    <dbReference type="NCBI Taxonomy" id="408172"/>
    <lineage>
        <taxon>unclassified sequences</taxon>
        <taxon>metagenomes</taxon>
        <taxon>ecological metagenomes</taxon>
    </lineage>
</organism>
<dbReference type="EMBL" id="UINC01225047">
    <property type="protein sequence ID" value="SVE54933.1"/>
    <property type="molecule type" value="Genomic_DNA"/>
</dbReference>
<dbReference type="Gene3D" id="3.50.50.60">
    <property type="entry name" value="FAD/NAD(P)-binding domain"/>
    <property type="match status" value="1"/>
</dbReference>
<evidence type="ECO:0008006" key="2">
    <source>
        <dbReference type="Google" id="ProtNLM"/>
    </source>
</evidence>
<gene>
    <name evidence="1" type="ORF">METZ01_LOCUS507787</name>
</gene>
<dbReference type="Pfam" id="PF12831">
    <property type="entry name" value="FAD_oxidored"/>
    <property type="match status" value="1"/>
</dbReference>
<name>A0A383EES2_9ZZZZ</name>
<sequence length="121" mass="13130">MEINGVPNQRACMTTVQRNTHVRRQTFFASHNEQQTSYRDLDSHKQSVSPDILVIGGGAGGLNAAALSAEAGANVMLIDERSLPGGQFFKQPLPLINGRVEDDPQYRGGRRLIQRAADAGV</sequence>
<proteinExistence type="predicted"/>
<dbReference type="InterPro" id="IPR036188">
    <property type="entry name" value="FAD/NAD-bd_sf"/>
</dbReference>
<feature type="non-terminal residue" evidence="1">
    <location>
        <position position="121"/>
    </location>
</feature>
<dbReference type="AlphaFoldDB" id="A0A383EES2"/>
<evidence type="ECO:0000313" key="1">
    <source>
        <dbReference type="EMBL" id="SVE54933.1"/>
    </source>
</evidence>
<protein>
    <recommendedName>
        <fullName evidence="2">FAD-dependent oxidoreductase 2 FAD binding domain-containing protein</fullName>
    </recommendedName>
</protein>
<accession>A0A383EES2</accession>